<keyword evidence="3" id="KW-1185">Reference proteome</keyword>
<dbReference type="InterPro" id="IPR012337">
    <property type="entry name" value="RNaseH-like_sf"/>
</dbReference>
<evidence type="ECO:0000313" key="2">
    <source>
        <dbReference type="EMBL" id="KAJ8444978.1"/>
    </source>
</evidence>
<dbReference type="PANTHER" id="PTHR32166:SF85">
    <property type="entry name" value="DIMERIZATION, PUTATIVE-RELATED"/>
    <property type="match status" value="1"/>
</dbReference>
<comment type="caution">
    <text evidence="2">The sequence shown here is derived from an EMBL/GenBank/DDBJ whole genome shotgun (WGS) entry which is preliminary data.</text>
</comment>
<gene>
    <name evidence="2" type="ORF">Cgig2_029172</name>
</gene>
<dbReference type="PANTHER" id="PTHR32166">
    <property type="entry name" value="OSJNBA0013A04.12 PROTEIN"/>
    <property type="match status" value="1"/>
</dbReference>
<evidence type="ECO:0000259" key="1">
    <source>
        <dbReference type="Pfam" id="PF04937"/>
    </source>
</evidence>
<sequence>MPIKSDKWGWKQVSVLGGFDRGSGAKRWTCNHCDQLYNGSYSRVRAHLLGLSGCGIKPCPAIDASSRGPFKLLDQEDFLTRKLMHKKIKNKKKKLFPSSGNSLSRLMHLFGTNYRLIEGVSSSKMMDRAASDVDNIVARFFFADGLSLDVADSSFFHEMAKAIGAFGSGYKPPSIDQLSGSLLSKEKARIEKALALAKESWSHTGCTILCANRLDGSVGCFCVDFFVASPRGVIFLKEVDIIEGDGPDSQFIKELAEVIVEVGHSNVLQVITHISGEASDAFESVLISKFPHIFWSHCSSHSILFLLEEVAQLDWIQSVVSSAKELEQCISTFNSNILKEPLDPVSKKFAPPYCLVRRIVNEKSVLEELVASENWKQSKPSNSAFDAETLISSDDFWSKTNSMLEVCEPFVRLLAEFDVDKSLMGDIYNWRVLSLEALRASKIDESTLYQLEMLIESRWDKLFSPLHGAAYMLNPRYFKKGQNKDAHLIRTWNATLERYEADIEARKVLGKELSIYQKVEGCFGEEDAIESRDKMEPVSWWENFGFETPHLQNLAIRVLSQVSSAEIMCRESCRCDKMTCKEAVQMFGLASDRAKDFVFVRNNLRLQSLRNRMAGRAIHVTDVLIHYSKDTLYKSGRDVNRLLVFVIA</sequence>
<proteinExistence type="predicted"/>
<dbReference type="EMBL" id="JAKOGI010000082">
    <property type="protein sequence ID" value="KAJ8444978.1"/>
    <property type="molecule type" value="Genomic_DNA"/>
</dbReference>
<protein>
    <recommendedName>
        <fullName evidence="1">DUF659 domain-containing protein</fullName>
    </recommendedName>
</protein>
<dbReference type="AlphaFoldDB" id="A0A9Q1KLI2"/>
<accession>A0A9Q1KLI2</accession>
<dbReference type="OrthoDB" id="4951847at2759"/>
<evidence type="ECO:0000313" key="3">
    <source>
        <dbReference type="Proteomes" id="UP001153076"/>
    </source>
</evidence>
<dbReference type="SUPFAM" id="SSF53098">
    <property type="entry name" value="Ribonuclease H-like"/>
    <property type="match status" value="1"/>
</dbReference>
<dbReference type="Proteomes" id="UP001153076">
    <property type="component" value="Unassembled WGS sequence"/>
</dbReference>
<dbReference type="Pfam" id="PF04937">
    <property type="entry name" value="DUF659"/>
    <property type="match status" value="1"/>
</dbReference>
<feature type="domain" description="DUF659" evidence="1">
    <location>
        <begin position="173"/>
        <end position="325"/>
    </location>
</feature>
<name>A0A9Q1KLI2_9CARY</name>
<organism evidence="2 3">
    <name type="scientific">Carnegiea gigantea</name>
    <dbReference type="NCBI Taxonomy" id="171969"/>
    <lineage>
        <taxon>Eukaryota</taxon>
        <taxon>Viridiplantae</taxon>
        <taxon>Streptophyta</taxon>
        <taxon>Embryophyta</taxon>
        <taxon>Tracheophyta</taxon>
        <taxon>Spermatophyta</taxon>
        <taxon>Magnoliopsida</taxon>
        <taxon>eudicotyledons</taxon>
        <taxon>Gunneridae</taxon>
        <taxon>Pentapetalae</taxon>
        <taxon>Caryophyllales</taxon>
        <taxon>Cactineae</taxon>
        <taxon>Cactaceae</taxon>
        <taxon>Cactoideae</taxon>
        <taxon>Echinocereeae</taxon>
        <taxon>Carnegiea</taxon>
    </lineage>
</organism>
<reference evidence="2" key="1">
    <citation type="submission" date="2022-04" db="EMBL/GenBank/DDBJ databases">
        <title>Carnegiea gigantea Genome sequencing and assembly v2.</title>
        <authorList>
            <person name="Copetti D."/>
            <person name="Sanderson M.J."/>
            <person name="Burquez A."/>
            <person name="Wojciechowski M.F."/>
        </authorList>
    </citation>
    <scope>NUCLEOTIDE SEQUENCE</scope>
    <source>
        <strain evidence="2">SGP5-SGP5p</strain>
        <tissue evidence="2">Aerial part</tissue>
    </source>
</reference>
<dbReference type="InterPro" id="IPR007021">
    <property type="entry name" value="DUF659"/>
</dbReference>